<proteinExistence type="predicted"/>
<sequence length="46" mass="5054">MTPGTTDFIAKSKQLKELEDRINTFGTEMKGVGDALDEPNKKGGRK</sequence>
<dbReference type="RefSeq" id="WP_234612187.1">
    <property type="nucleotide sequence ID" value="NZ_CP098806.1"/>
</dbReference>
<gene>
    <name evidence="1" type="ORF">LXM24_06585</name>
</gene>
<name>A0A9X1P9F2_9BACT</name>
<evidence type="ECO:0000313" key="1">
    <source>
        <dbReference type="EMBL" id="MCF0039748.1"/>
    </source>
</evidence>
<comment type="caution">
    <text evidence="1">The sequence shown here is derived from an EMBL/GenBank/DDBJ whole genome shotgun (WGS) entry which is preliminary data.</text>
</comment>
<organism evidence="1 2">
    <name type="scientific">Dyadobacter fanqingshengii</name>
    <dbReference type="NCBI Taxonomy" id="2906443"/>
    <lineage>
        <taxon>Bacteria</taxon>
        <taxon>Pseudomonadati</taxon>
        <taxon>Bacteroidota</taxon>
        <taxon>Cytophagia</taxon>
        <taxon>Cytophagales</taxon>
        <taxon>Spirosomataceae</taxon>
        <taxon>Dyadobacter</taxon>
    </lineage>
</organism>
<keyword evidence="2" id="KW-1185">Reference proteome</keyword>
<dbReference type="Proteomes" id="UP001139700">
    <property type="component" value="Unassembled WGS sequence"/>
</dbReference>
<dbReference type="EMBL" id="JAJTTA010000002">
    <property type="protein sequence ID" value="MCF0039748.1"/>
    <property type="molecule type" value="Genomic_DNA"/>
</dbReference>
<dbReference type="AlphaFoldDB" id="A0A9X1P9F2"/>
<evidence type="ECO:0000313" key="2">
    <source>
        <dbReference type="Proteomes" id="UP001139700"/>
    </source>
</evidence>
<reference evidence="1" key="1">
    <citation type="submission" date="2021-12" db="EMBL/GenBank/DDBJ databases">
        <title>Novel species in genus Dyadobacter.</title>
        <authorList>
            <person name="Ma C."/>
        </authorList>
    </citation>
    <scope>NUCLEOTIDE SEQUENCE</scope>
    <source>
        <strain evidence="1">CY399</strain>
    </source>
</reference>
<protein>
    <submittedName>
        <fullName evidence="1">Uncharacterized protein</fullName>
    </submittedName>
</protein>
<accession>A0A9X1P9F2</accession>